<protein>
    <submittedName>
        <fullName evidence="1">Uncharacterized protein</fullName>
    </submittedName>
</protein>
<sequence length="47" mass="5600">MNFNRTRSVRDNKQNIANSSLKQWKYALVSVLLTFALIVLYQHVQQY</sequence>
<evidence type="ECO:0000313" key="2">
    <source>
        <dbReference type="Proteomes" id="UP000061660"/>
    </source>
</evidence>
<gene>
    <name evidence="1" type="ORF">IJ22_35510</name>
</gene>
<dbReference type="KEGG" id="pnp:IJ22_35510"/>
<dbReference type="EMBL" id="CP013652">
    <property type="protein sequence ID" value="ALS23889.1"/>
    <property type="molecule type" value="Genomic_DNA"/>
</dbReference>
<dbReference type="RefSeq" id="WP_171005907.1">
    <property type="nucleotide sequence ID" value="NZ_BJCS01000005.1"/>
</dbReference>
<evidence type="ECO:0000313" key="1">
    <source>
        <dbReference type="EMBL" id="ALS23889.1"/>
    </source>
</evidence>
<reference evidence="2" key="1">
    <citation type="submission" date="2015-12" db="EMBL/GenBank/DDBJ databases">
        <title>Complete genome sequences of two moderately thermophilic Paenibacillus species.</title>
        <authorList>
            <person name="Butler R.III."/>
            <person name="Wang J."/>
            <person name="Stark B.C."/>
            <person name="Pombert J.-F."/>
        </authorList>
    </citation>
    <scope>NUCLEOTIDE SEQUENCE [LARGE SCALE GENOMIC DNA]</scope>
    <source>
        <strain evidence="2">32O-Y</strain>
    </source>
</reference>
<dbReference type="PATRIC" id="fig|162209.4.peg.3774"/>
<organism evidence="1 2">
    <name type="scientific">Paenibacillus naphthalenovorans</name>
    <dbReference type="NCBI Taxonomy" id="162209"/>
    <lineage>
        <taxon>Bacteria</taxon>
        <taxon>Bacillati</taxon>
        <taxon>Bacillota</taxon>
        <taxon>Bacilli</taxon>
        <taxon>Bacillales</taxon>
        <taxon>Paenibacillaceae</taxon>
        <taxon>Paenibacillus</taxon>
    </lineage>
</organism>
<dbReference type="Proteomes" id="UP000061660">
    <property type="component" value="Chromosome"/>
</dbReference>
<proteinExistence type="predicted"/>
<keyword evidence="2" id="KW-1185">Reference proteome</keyword>
<dbReference type="AlphaFoldDB" id="A0A0U2UPG7"/>
<name>A0A0U2UPG7_9BACL</name>
<reference evidence="1 2" key="2">
    <citation type="journal article" date="2016" name="Genome Announc.">
        <title>Complete Genome Sequences of Two Interactive Moderate Thermophiles, Paenibacillus napthalenovorans 32O-Y and Paenibacillus sp. 32O-W.</title>
        <authorList>
            <person name="Butler R.R.III."/>
            <person name="Wang J."/>
            <person name="Stark B.C."/>
            <person name="Pombert J.F."/>
        </authorList>
    </citation>
    <scope>NUCLEOTIDE SEQUENCE [LARGE SCALE GENOMIC DNA]</scope>
    <source>
        <strain evidence="1 2">32O-Y</strain>
    </source>
</reference>
<dbReference type="STRING" id="162209.IJ22_35510"/>
<accession>A0A0U2UPG7</accession>